<feature type="region of interest" description="Disordered" evidence="1">
    <location>
        <begin position="1"/>
        <end position="75"/>
    </location>
</feature>
<feature type="compositionally biased region" description="Gly residues" evidence="1">
    <location>
        <begin position="1"/>
        <end position="12"/>
    </location>
</feature>
<dbReference type="Proteomes" id="UP000007015">
    <property type="component" value="Chromosome 5"/>
</dbReference>
<name>A0A175_ORYSI</name>
<reference evidence="3 4" key="1">
    <citation type="journal article" date="2005" name="PLoS Biol.">
        <title>The genomes of Oryza sativa: a history of duplications.</title>
        <authorList>
            <person name="Yu J."/>
            <person name="Wang J."/>
            <person name="Lin W."/>
            <person name="Li S."/>
            <person name="Li H."/>
            <person name="Zhou J."/>
            <person name="Ni P."/>
            <person name="Dong W."/>
            <person name="Hu S."/>
            <person name="Zeng C."/>
            <person name="Zhang J."/>
            <person name="Zhang Y."/>
            <person name="Li R."/>
            <person name="Xu Z."/>
            <person name="Li S."/>
            <person name="Li X."/>
            <person name="Zheng H."/>
            <person name="Cong L."/>
            <person name="Lin L."/>
            <person name="Yin J."/>
            <person name="Geng J."/>
            <person name="Li G."/>
            <person name="Shi J."/>
            <person name="Liu J."/>
            <person name="Lv H."/>
            <person name="Li J."/>
            <person name="Wang J."/>
            <person name="Deng Y."/>
            <person name="Ran L."/>
            <person name="Shi X."/>
            <person name="Wang X."/>
            <person name="Wu Q."/>
            <person name="Li C."/>
            <person name="Ren X."/>
            <person name="Wang J."/>
            <person name="Wang X."/>
            <person name="Li D."/>
            <person name="Liu D."/>
            <person name="Zhang X."/>
            <person name="Ji Z."/>
            <person name="Zhao W."/>
            <person name="Sun Y."/>
            <person name="Zhang Z."/>
            <person name="Bao J."/>
            <person name="Han Y."/>
            <person name="Dong L."/>
            <person name="Ji J."/>
            <person name="Chen P."/>
            <person name="Wu S."/>
            <person name="Liu J."/>
            <person name="Xiao Y."/>
            <person name="Bu D."/>
            <person name="Tan J."/>
            <person name="Yang L."/>
            <person name="Ye C."/>
            <person name="Zhang J."/>
            <person name="Xu J."/>
            <person name="Zhou Y."/>
            <person name="Yu Y."/>
            <person name="Zhang B."/>
            <person name="Zhuang S."/>
            <person name="Wei H."/>
            <person name="Liu B."/>
            <person name="Lei M."/>
            <person name="Yu H."/>
            <person name="Li Y."/>
            <person name="Xu H."/>
            <person name="Wei S."/>
            <person name="He X."/>
            <person name="Fang L."/>
            <person name="Zhang Z."/>
            <person name="Zhang Y."/>
            <person name="Huang X."/>
            <person name="Su Z."/>
            <person name="Tong W."/>
            <person name="Li J."/>
            <person name="Tong Z."/>
            <person name="Li S."/>
            <person name="Ye J."/>
            <person name="Wang L."/>
            <person name="Fang L."/>
            <person name="Lei T."/>
            <person name="Chen C."/>
            <person name="Chen H."/>
            <person name="Xu Z."/>
            <person name="Li H."/>
            <person name="Huang H."/>
            <person name="Zhang F."/>
            <person name="Xu H."/>
            <person name="Li N."/>
            <person name="Zhao C."/>
            <person name="Li S."/>
            <person name="Dong L."/>
            <person name="Huang Y."/>
            <person name="Li L."/>
            <person name="Xi Y."/>
            <person name="Qi Q."/>
            <person name="Li W."/>
            <person name="Zhang B."/>
            <person name="Hu W."/>
            <person name="Zhang Y."/>
            <person name="Tian X."/>
            <person name="Jiao Y."/>
            <person name="Liang X."/>
            <person name="Jin J."/>
            <person name="Gao L."/>
            <person name="Zheng W."/>
            <person name="Hao B."/>
            <person name="Liu S."/>
            <person name="Wang W."/>
            <person name="Yuan L."/>
            <person name="Cao M."/>
            <person name="McDermott J."/>
            <person name="Samudrala R."/>
            <person name="Wang J."/>
            <person name="Wong G.K."/>
            <person name="Yang H."/>
        </authorList>
    </citation>
    <scope>NUCLEOTIDE SEQUENCE [LARGE SCALE GENOMIC DNA]</scope>
    <source>
        <strain evidence="4">cv. 93-11</strain>
    </source>
</reference>
<feature type="compositionally biased region" description="Gly residues" evidence="1">
    <location>
        <begin position="38"/>
        <end position="50"/>
    </location>
</feature>
<proteinExistence type="predicted"/>
<evidence type="ECO:0000313" key="4">
    <source>
        <dbReference type="Proteomes" id="UP000007015"/>
    </source>
</evidence>
<reference evidence="3" key="2">
    <citation type="submission" date="2006-09" db="EMBL/GenBank/DDBJ databases">
        <title>Improved gene annotation of the rice (Oryza sativa) genomes.</title>
        <authorList>
            <person name="Wang J."/>
            <person name="Li R."/>
            <person name="Fan W."/>
            <person name="Huang Q."/>
            <person name="Zhang J."/>
            <person name="Zhou Y."/>
            <person name="Hu Y."/>
            <person name="Zi S."/>
            <person name="Li J."/>
            <person name="Ni P."/>
            <person name="Zheng H."/>
            <person name="Zhang Y."/>
            <person name="Zhao M."/>
            <person name="Hao Q."/>
            <person name="McDermott J."/>
            <person name="Samudrala R."/>
            <person name="Kristiansen K."/>
            <person name="Wong G.K.-S."/>
        </authorList>
    </citation>
    <scope>NUCLEOTIDE SEQUENCE</scope>
</reference>
<dbReference type="Gramene" id="BGIOSGA018668-TA">
    <property type="protein sequence ID" value="BGIOSGA018668-PA"/>
    <property type="gene ID" value="BGIOSGA018668"/>
</dbReference>
<dbReference type="EMBL" id="CM000130">
    <property type="protein sequence ID" value="EAY96821.1"/>
    <property type="molecule type" value="Genomic_DNA"/>
</dbReference>
<evidence type="ECO:0000313" key="2">
    <source>
        <dbReference type="EMBL" id="ABJ90467.1"/>
    </source>
</evidence>
<dbReference type="AlphaFoldDB" id="A0A175"/>
<dbReference type="EMBL" id="DQ991205">
    <property type="protein sequence ID" value="ABJ90467.1"/>
    <property type="molecule type" value="Genomic_DNA"/>
</dbReference>
<sequence length="144" mass="15414">MAGGAARAGGAAGNLASGQRRRDGRRGREQAEEDGAASGEGAGRGGGTDAVGGSRRRRRNGRPVAEPSRRRKELMPFAPSKWDGLVQPILADHLVLDLGRIFPSRIIPSYTSLYPNSSKNRIDLTHLIPYPTNQTQAKSLTLTL</sequence>
<keyword evidence="4" id="KW-1185">Reference proteome</keyword>
<reference evidence="2" key="3">
    <citation type="journal article" date="2008" name="Cell Res.">
        <title>Isolation and initial characterization of GW5, a major QTL associated with rice grain width and weight.</title>
        <authorList>
            <person name="Weng J."/>
            <person name="Gu S."/>
            <person name="Wan X."/>
            <person name="Gao H."/>
            <person name="Guo T."/>
            <person name="Su N."/>
            <person name="Lei C."/>
            <person name="Zhang X."/>
            <person name="Cheng Z."/>
            <person name="Guo X."/>
            <person name="Wang J."/>
            <person name="Jiang L."/>
            <person name="Zhai H."/>
            <person name="Wan J."/>
        </authorList>
    </citation>
    <scope>NUCLEOTIDE SEQUENCE</scope>
</reference>
<dbReference type="HOGENOM" id="CLU_1799657_0_0_1"/>
<gene>
    <name evidence="2" type="primary">GW-5</name>
    <name evidence="3" type="ORF">OsI_18745</name>
</gene>
<evidence type="ECO:0000256" key="1">
    <source>
        <dbReference type="SAM" id="MobiDB-lite"/>
    </source>
</evidence>
<accession>A0A175</accession>
<organism evidence="2">
    <name type="scientific">Oryza sativa subsp. indica</name>
    <name type="common">Rice</name>
    <dbReference type="NCBI Taxonomy" id="39946"/>
    <lineage>
        <taxon>Eukaryota</taxon>
        <taxon>Viridiplantae</taxon>
        <taxon>Streptophyta</taxon>
        <taxon>Embryophyta</taxon>
        <taxon>Tracheophyta</taxon>
        <taxon>Spermatophyta</taxon>
        <taxon>Magnoliopsida</taxon>
        <taxon>Liliopsida</taxon>
        <taxon>Poales</taxon>
        <taxon>Poaceae</taxon>
        <taxon>BOP clade</taxon>
        <taxon>Oryzoideae</taxon>
        <taxon>Oryzeae</taxon>
        <taxon>Oryzinae</taxon>
        <taxon>Oryza</taxon>
        <taxon>Oryza sativa</taxon>
    </lineage>
</organism>
<evidence type="ECO:0000313" key="3">
    <source>
        <dbReference type="EMBL" id="EAY96821.1"/>
    </source>
</evidence>
<protein>
    <submittedName>
        <fullName evidence="2">GW-5</fullName>
    </submittedName>
</protein>
<reference evidence="3" key="4">
    <citation type="submission" date="2008-12" db="EMBL/GenBank/DDBJ databases">
        <authorList>
            <person name="Wang J."/>
            <person name="Li R."/>
            <person name="Fan W."/>
            <person name="Huang Q."/>
            <person name="Zhang J."/>
            <person name="Zhou Y."/>
            <person name="Hu Y."/>
            <person name="Zi S."/>
            <person name="Li J."/>
            <person name="Ni P."/>
            <person name="Zheng H."/>
            <person name="Zhang Y."/>
            <person name="Zhao M."/>
            <person name="Hao Q."/>
            <person name="McDermott J."/>
            <person name="Samudrala R."/>
            <person name="Kristiansen K."/>
            <person name="Wong G.K.-S."/>
        </authorList>
    </citation>
    <scope>NUCLEOTIDE SEQUENCE</scope>
</reference>